<dbReference type="InterPro" id="IPR050721">
    <property type="entry name" value="Trk_Ktr_HKT_K-transport"/>
</dbReference>
<dbReference type="PANTHER" id="PTHR43833">
    <property type="entry name" value="POTASSIUM CHANNEL PROTEIN 2-RELATED-RELATED"/>
    <property type="match status" value="1"/>
</dbReference>
<gene>
    <name evidence="3" type="ORF">WN50_25875</name>
</gene>
<evidence type="ECO:0000259" key="2">
    <source>
        <dbReference type="PROSITE" id="PS51202"/>
    </source>
</evidence>
<accession>A0A0F5Y8Y3</accession>
<dbReference type="Pfam" id="PF02080">
    <property type="entry name" value="TrkA_C"/>
    <property type="match status" value="1"/>
</dbReference>
<dbReference type="InterPro" id="IPR003148">
    <property type="entry name" value="RCK_N"/>
</dbReference>
<dbReference type="PROSITE" id="PS51201">
    <property type="entry name" value="RCK_N"/>
    <property type="match status" value="1"/>
</dbReference>
<comment type="caution">
    <text evidence="3">The sequence shown here is derived from an EMBL/GenBank/DDBJ whole genome shotgun (WGS) entry which is preliminary data.</text>
</comment>
<dbReference type="AlphaFoldDB" id="A0A0F5Y8Y3"/>
<evidence type="ECO:0000313" key="4">
    <source>
        <dbReference type="Proteomes" id="UP000033607"/>
    </source>
</evidence>
<dbReference type="OrthoDB" id="9776294at2"/>
<proteinExistence type="predicted"/>
<dbReference type="Gene3D" id="3.30.70.1450">
    <property type="entry name" value="Regulator of K+ conductance, C-terminal domain"/>
    <property type="match status" value="1"/>
</dbReference>
<dbReference type="InterPro" id="IPR006037">
    <property type="entry name" value="RCK_C"/>
</dbReference>
<evidence type="ECO:0000259" key="1">
    <source>
        <dbReference type="PROSITE" id="PS51201"/>
    </source>
</evidence>
<dbReference type="RefSeq" id="WP_046281492.1">
    <property type="nucleotide sequence ID" value="NZ_LATL02000262.1"/>
</dbReference>
<feature type="domain" description="RCK C-terminal" evidence="2">
    <location>
        <begin position="152"/>
        <end position="234"/>
    </location>
</feature>
<feature type="domain" description="RCK N-terminal" evidence="1">
    <location>
        <begin position="16"/>
        <end position="134"/>
    </location>
</feature>
<dbReference type="PANTHER" id="PTHR43833:SF7">
    <property type="entry name" value="KTR SYSTEM POTASSIUM UPTAKE PROTEIN C"/>
    <property type="match status" value="1"/>
</dbReference>
<protein>
    <submittedName>
        <fullName evidence="3">Potassium transporter</fullName>
    </submittedName>
</protein>
<dbReference type="PATRIC" id="fig|1637645.4.peg.5213"/>
<dbReference type="GO" id="GO:0006813">
    <property type="term" value="P:potassium ion transport"/>
    <property type="evidence" value="ECO:0007669"/>
    <property type="project" value="InterPro"/>
</dbReference>
<dbReference type="SUPFAM" id="SSF116726">
    <property type="entry name" value="TrkA C-terminal domain-like"/>
    <property type="match status" value="1"/>
</dbReference>
<name>A0A0F5Y8Y3_9CYAN</name>
<reference evidence="3 4" key="1">
    <citation type="submission" date="2015-06" db="EMBL/GenBank/DDBJ databases">
        <title>Draft genome assembly of filamentous brackish cyanobacterium Limnoraphis robusta strain CS-951.</title>
        <authorList>
            <person name="Willis A."/>
            <person name="Parks M."/>
            <person name="Burford M.A."/>
        </authorList>
    </citation>
    <scope>NUCLEOTIDE SEQUENCE [LARGE SCALE GENOMIC DNA]</scope>
    <source>
        <strain evidence="3 4">CS-951</strain>
    </source>
</reference>
<dbReference type="PROSITE" id="PS51202">
    <property type="entry name" value="RCK_C"/>
    <property type="match status" value="1"/>
</dbReference>
<dbReference type="Gene3D" id="3.40.50.720">
    <property type="entry name" value="NAD(P)-binding Rossmann-like Domain"/>
    <property type="match status" value="1"/>
</dbReference>
<sequence length="234" mass="25997">MSLSSLNFLRNFRTEKQQFAVIGMGRFGRAVASTLHSAGYEVLAVDRDERRVSQALSNRIAAHAIQLDSTEPSALKEAGILEFNTVIVGIGNYLAESITTTLNLKEAGVGCVVAKASSETHMKILKKVGADHVVFPEREMGCQLARLLTKPRILDQFELDSNYSIVEMLVPKEFDGKTIAELELRSKYGLTLLVIRDEKDKLEVNPLPNRRLKKETVIVVLGSNDDINRLIDQT</sequence>
<dbReference type="GO" id="GO:0008324">
    <property type="term" value="F:monoatomic cation transmembrane transporter activity"/>
    <property type="evidence" value="ECO:0007669"/>
    <property type="project" value="InterPro"/>
</dbReference>
<evidence type="ECO:0000313" key="3">
    <source>
        <dbReference type="EMBL" id="KKD35334.1"/>
    </source>
</evidence>
<organism evidence="3 4">
    <name type="scientific">Limnoraphis robusta CS-951</name>
    <dbReference type="NCBI Taxonomy" id="1637645"/>
    <lineage>
        <taxon>Bacteria</taxon>
        <taxon>Bacillati</taxon>
        <taxon>Cyanobacteriota</taxon>
        <taxon>Cyanophyceae</taxon>
        <taxon>Oscillatoriophycideae</taxon>
        <taxon>Oscillatoriales</taxon>
        <taxon>Sirenicapillariaceae</taxon>
        <taxon>Limnoraphis</taxon>
    </lineage>
</organism>
<dbReference type="EMBL" id="LATL02000262">
    <property type="protein sequence ID" value="KKD35334.1"/>
    <property type="molecule type" value="Genomic_DNA"/>
</dbReference>
<dbReference type="SUPFAM" id="SSF51735">
    <property type="entry name" value="NAD(P)-binding Rossmann-fold domains"/>
    <property type="match status" value="1"/>
</dbReference>
<dbReference type="Proteomes" id="UP000033607">
    <property type="component" value="Unassembled WGS sequence"/>
</dbReference>
<dbReference type="Pfam" id="PF02254">
    <property type="entry name" value="TrkA_N"/>
    <property type="match status" value="1"/>
</dbReference>
<dbReference type="InterPro" id="IPR036721">
    <property type="entry name" value="RCK_C_sf"/>
</dbReference>
<dbReference type="InterPro" id="IPR036291">
    <property type="entry name" value="NAD(P)-bd_dom_sf"/>
</dbReference>